<comment type="caution">
    <text evidence="1">The sequence shown here is derived from an EMBL/GenBank/DDBJ whole genome shotgun (WGS) entry which is preliminary data.</text>
</comment>
<reference evidence="1" key="1">
    <citation type="submission" date="2020-06" db="EMBL/GenBank/DDBJ databases">
        <title>WGS assembly of Ceratodon purpureus strain R40.</title>
        <authorList>
            <person name="Carey S.B."/>
            <person name="Jenkins J."/>
            <person name="Shu S."/>
            <person name="Lovell J.T."/>
            <person name="Sreedasyam A."/>
            <person name="Maumus F."/>
            <person name="Tiley G.P."/>
            <person name="Fernandez-Pozo N."/>
            <person name="Barry K."/>
            <person name="Chen C."/>
            <person name="Wang M."/>
            <person name="Lipzen A."/>
            <person name="Daum C."/>
            <person name="Saski C.A."/>
            <person name="Payton A.C."/>
            <person name="Mcbreen J.C."/>
            <person name="Conrad R.E."/>
            <person name="Kollar L.M."/>
            <person name="Olsson S."/>
            <person name="Huttunen S."/>
            <person name="Landis J.B."/>
            <person name="Wickett N.J."/>
            <person name="Johnson M.G."/>
            <person name="Rensing S.A."/>
            <person name="Grimwood J."/>
            <person name="Schmutz J."/>
            <person name="Mcdaniel S.F."/>
        </authorList>
    </citation>
    <scope>NUCLEOTIDE SEQUENCE</scope>
    <source>
        <strain evidence="1">R40</strain>
    </source>
</reference>
<name>A0A8T0GLE8_CERPU</name>
<gene>
    <name evidence="1" type="ORF">KC19_10G100400</name>
</gene>
<proteinExistence type="predicted"/>
<dbReference type="EMBL" id="CM026431">
    <property type="protein sequence ID" value="KAG0559385.1"/>
    <property type="molecule type" value="Genomic_DNA"/>
</dbReference>
<protein>
    <submittedName>
        <fullName evidence="1">Uncharacterized protein</fullName>
    </submittedName>
</protein>
<accession>A0A8T0GLE8</accession>
<evidence type="ECO:0000313" key="2">
    <source>
        <dbReference type="Proteomes" id="UP000822688"/>
    </source>
</evidence>
<sequence length="70" mass="7866">MSQGLSPRPQWLNLVIAPCRPRDEEEPFWLLGRCRVEIRIQSEVAGWAIWVLEIGELVLCGGFLRCGSGA</sequence>
<evidence type="ECO:0000313" key="1">
    <source>
        <dbReference type="EMBL" id="KAG0559385.1"/>
    </source>
</evidence>
<organism evidence="1 2">
    <name type="scientific">Ceratodon purpureus</name>
    <name type="common">Fire moss</name>
    <name type="synonym">Dicranum purpureum</name>
    <dbReference type="NCBI Taxonomy" id="3225"/>
    <lineage>
        <taxon>Eukaryota</taxon>
        <taxon>Viridiplantae</taxon>
        <taxon>Streptophyta</taxon>
        <taxon>Embryophyta</taxon>
        <taxon>Bryophyta</taxon>
        <taxon>Bryophytina</taxon>
        <taxon>Bryopsida</taxon>
        <taxon>Dicranidae</taxon>
        <taxon>Pseudoditrichales</taxon>
        <taxon>Ditrichaceae</taxon>
        <taxon>Ceratodon</taxon>
    </lineage>
</organism>
<dbReference type="AlphaFoldDB" id="A0A8T0GLE8"/>
<dbReference type="Proteomes" id="UP000822688">
    <property type="component" value="Chromosome 10"/>
</dbReference>
<keyword evidence="2" id="KW-1185">Reference proteome</keyword>